<proteinExistence type="predicted"/>
<protein>
    <submittedName>
        <fullName evidence="1">Uncharacterized protein</fullName>
    </submittedName>
</protein>
<name>A0A850DNZ1_9MICO</name>
<accession>A0A850DNZ1</accession>
<sequence length="124" mass="13430">MIFAVAVFSIRFVPRRERLIVQYLHYGHTRILVTDMVGKVVLAYSASLAQAAVADIVAVPTVDDAGLPVTVQFMLAPAIPVLLEPAPEDALEDAGDLAAQDFLTDARWRISALPPTGPGARHRR</sequence>
<dbReference type="Proteomes" id="UP000539146">
    <property type="component" value="Unassembled WGS sequence"/>
</dbReference>
<reference evidence="1 2" key="1">
    <citation type="submission" date="2020-05" db="EMBL/GenBank/DDBJ databases">
        <title>Genome Sequencing of Type Strains.</title>
        <authorList>
            <person name="Lemaire J.F."/>
            <person name="Inderbitzin P."/>
            <person name="Gregorio O.A."/>
            <person name="Collins S.B."/>
            <person name="Wespe N."/>
            <person name="Knight-Connoni V."/>
        </authorList>
    </citation>
    <scope>NUCLEOTIDE SEQUENCE [LARGE SCALE GENOMIC DNA]</scope>
    <source>
        <strain evidence="1 2">DSM 20512</strain>
    </source>
</reference>
<organism evidence="1 2">
    <name type="scientific">Curtobacterium citreum</name>
    <dbReference type="NCBI Taxonomy" id="2036"/>
    <lineage>
        <taxon>Bacteria</taxon>
        <taxon>Bacillati</taxon>
        <taxon>Actinomycetota</taxon>
        <taxon>Actinomycetes</taxon>
        <taxon>Micrococcales</taxon>
        <taxon>Microbacteriaceae</taxon>
        <taxon>Curtobacterium</taxon>
    </lineage>
</organism>
<gene>
    <name evidence="1" type="ORF">HP467_03475</name>
</gene>
<dbReference type="RefSeq" id="WP_175325235.1">
    <property type="nucleotide sequence ID" value="NZ_BAAAWP010000001.1"/>
</dbReference>
<dbReference type="AlphaFoldDB" id="A0A850DNZ1"/>
<dbReference type="EMBL" id="JABMCG010000076">
    <property type="protein sequence ID" value="NUU27177.1"/>
    <property type="molecule type" value="Genomic_DNA"/>
</dbReference>
<evidence type="ECO:0000313" key="2">
    <source>
        <dbReference type="Proteomes" id="UP000539146"/>
    </source>
</evidence>
<evidence type="ECO:0000313" key="1">
    <source>
        <dbReference type="EMBL" id="NUU27177.1"/>
    </source>
</evidence>
<comment type="caution">
    <text evidence="1">The sequence shown here is derived from an EMBL/GenBank/DDBJ whole genome shotgun (WGS) entry which is preliminary data.</text>
</comment>